<dbReference type="GO" id="GO:0051536">
    <property type="term" value="F:iron-sulfur cluster binding"/>
    <property type="evidence" value="ECO:0007669"/>
    <property type="project" value="InterPro"/>
</dbReference>
<dbReference type="EMBL" id="CP000561">
    <property type="protein sequence ID" value="ABO09536.1"/>
    <property type="molecule type" value="Genomic_DNA"/>
</dbReference>
<dbReference type="STRING" id="410359.Pcal_2121"/>
<name>A3MY19_PYRCJ</name>
<dbReference type="GeneID" id="4910211"/>
<dbReference type="Proteomes" id="UP000001431">
    <property type="component" value="Chromosome"/>
</dbReference>
<feature type="domain" description="Radical SAM core" evidence="1">
    <location>
        <begin position="181"/>
        <end position="440"/>
    </location>
</feature>
<sequence>MRLAIVDGYTDEPAGLGVPPYLDVYARYVAGAAYYAGAEEVRYFTIDQLRQDWPTSLSTLSKFDVVVVVAGITTPGKYLGGTPITLDEILDIGRLEGPLKILGGPVAKFGYGIEGGTVAVPPSKFRRYYDIVVSGDVDLVVYRALKDGPERAAPSEMHEGFRLVDVFAKLGARIVTQHPNYGKNLIVELETYRSCPRFVSGGCSFCTTVAYGPVSTRPIEGVVEEVEALYNAGVVHFRLGRQADFYAYMAHDVGKEDFPRPNPAAIERLLVGIRSAAPGLKTLHIDNVNPGTVATWKQESAEVTKLLMKYGTPGNVAAMGIETADPRVIKINNLKTLPEQSLEAIELFTRIGFVRGKNGMPYILAGINFVAGLPGETAETYRLNMEFLRQVLERGLVVRRVNIRQVLVFPTSRLWPMAKKLTARLRERKRLFQQFKTWVREVFDREMLRRIVPRGTVLREVFTEVHYHGGTYARQVGSYPLLAYIPTRVELGRYIDVVVVDHGSRSVLALPYPVDVNKADVRTLSHLPGLDRKKARLIASGRPYKSVEEVKRRVGEGEYLKYITA</sequence>
<dbReference type="SFLD" id="SFLDS00029">
    <property type="entry name" value="Radical_SAM"/>
    <property type="match status" value="1"/>
</dbReference>
<organism evidence="2 3">
    <name type="scientific">Pyrobaculum calidifontis (strain DSM 21063 / JCM 11548 / VA1)</name>
    <dbReference type="NCBI Taxonomy" id="410359"/>
    <lineage>
        <taxon>Archaea</taxon>
        <taxon>Thermoproteota</taxon>
        <taxon>Thermoprotei</taxon>
        <taxon>Thermoproteales</taxon>
        <taxon>Thermoproteaceae</taxon>
        <taxon>Pyrobaculum</taxon>
    </lineage>
</organism>
<evidence type="ECO:0000313" key="2">
    <source>
        <dbReference type="EMBL" id="ABO09536.1"/>
    </source>
</evidence>
<dbReference type="AlphaFoldDB" id="A3MY19"/>
<dbReference type="SUPFAM" id="SSF81585">
    <property type="entry name" value="PsbU/PolX domain-like"/>
    <property type="match status" value="1"/>
</dbReference>
<dbReference type="RefSeq" id="WP_011850794.1">
    <property type="nucleotide sequence ID" value="NC_009073.1"/>
</dbReference>
<proteinExistence type="predicted"/>
<protein>
    <submittedName>
        <fullName evidence="2">Radical SAM domain protein</fullName>
    </submittedName>
</protein>
<dbReference type="KEGG" id="pcl:Pcal_2121"/>
<dbReference type="HOGENOM" id="CLU_533842_0_0_2"/>
<dbReference type="OrthoDB" id="358785at2157"/>
<evidence type="ECO:0000259" key="1">
    <source>
        <dbReference type="PROSITE" id="PS51918"/>
    </source>
</evidence>
<keyword evidence="3" id="KW-1185">Reference proteome</keyword>
<dbReference type="SFLD" id="SFLDG01082">
    <property type="entry name" value="B12-binding_domain_containing"/>
    <property type="match status" value="1"/>
</dbReference>
<dbReference type="InterPro" id="IPR006638">
    <property type="entry name" value="Elp3/MiaA/NifB-like_rSAM"/>
</dbReference>
<dbReference type="InterPro" id="IPR058240">
    <property type="entry name" value="rSAM_sf"/>
</dbReference>
<dbReference type="PROSITE" id="PS51918">
    <property type="entry name" value="RADICAL_SAM"/>
    <property type="match status" value="1"/>
</dbReference>
<dbReference type="InterPro" id="IPR007197">
    <property type="entry name" value="rSAM"/>
</dbReference>
<dbReference type="Pfam" id="PF04055">
    <property type="entry name" value="Radical_SAM"/>
    <property type="match status" value="1"/>
</dbReference>
<dbReference type="Gene3D" id="1.10.150.320">
    <property type="entry name" value="Photosystem II 12 kDa extrinsic protein"/>
    <property type="match status" value="1"/>
</dbReference>
<gene>
    <name evidence="2" type="ordered locus">Pcal_2121</name>
</gene>
<reference evidence="2" key="1">
    <citation type="submission" date="2007-02" db="EMBL/GenBank/DDBJ databases">
        <title>Complete sequence of Pyrobaculum calidifontis JCM 11548.</title>
        <authorList>
            <consortium name="US DOE Joint Genome Institute"/>
            <person name="Copeland A."/>
            <person name="Lucas S."/>
            <person name="Lapidus A."/>
            <person name="Barry K."/>
            <person name="Glavina del Rio T."/>
            <person name="Dalin E."/>
            <person name="Tice H."/>
            <person name="Pitluck S."/>
            <person name="Chain P."/>
            <person name="Malfatti S."/>
            <person name="Shin M."/>
            <person name="Vergez L."/>
            <person name="Schmutz J."/>
            <person name="Larimer F."/>
            <person name="Land M."/>
            <person name="Hauser L."/>
            <person name="Kyrpides N."/>
            <person name="Mikhailova N."/>
            <person name="Cozen A.E."/>
            <person name="Fitz-Gibbon S.T."/>
            <person name="House C.H."/>
            <person name="Saltikov C."/>
            <person name="Lowe T.M."/>
            <person name="Richardson P."/>
        </authorList>
    </citation>
    <scope>NUCLEOTIDE SEQUENCE [LARGE SCALE GENOMIC DNA]</scope>
    <source>
        <strain evidence="2">JCM 11548</strain>
    </source>
</reference>
<dbReference type="InterPro" id="IPR023404">
    <property type="entry name" value="rSAM_horseshoe"/>
</dbReference>
<dbReference type="GO" id="GO:0003824">
    <property type="term" value="F:catalytic activity"/>
    <property type="evidence" value="ECO:0007669"/>
    <property type="project" value="InterPro"/>
</dbReference>
<dbReference type="PANTHER" id="PTHR43324">
    <property type="match status" value="1"/>
</dbReference>
<dbReference type="SUPFAM" id="SSF102114">
    <property type="entry name" value="Radical SAM enzymes"/>
    <property type="match status" value="1"/>
</dbReference>
<dbReference type="eggNOG" id="arCOG01359">
    <property type="taxonomic scope" value="Archaea"/>
</dbReference>
<dbReference type="SMART" id="SM00729">
    <property type="entry name" value="Elp3"/>
    <property type="match status" value="1"/>
</dbReference>
<accession>A3MY19</accession>
<dbReference type="Gene3D" id="3.80.30.20">
    <property type="entry name" value="tm_1862 like domain"/>
    <property type="match status" value="1"/>
</dbReference>
<evidence type="ECO:0000313" key="3">
    <source>
        <dbReference type="Proteomes" id="UP000001431"/>
    </source>
</evidence>
<dbReference type="PANTHER" id="PTHR43324:SF1">
    <property type="entry name" value="RADICAL SAM CORE DOMAIN-CONTAINING PROTEIN"/>
    <property type="match status" value="1"/>
</dbReference>